<accession>A0ABX4I3U0</accession>
<gene>
    <name evidence="2" type="ORF">AWR36_002920</name>
</gene>
<keyword evidence="3" id="KW-1185">Reference proteome</keyword>
<dbReference type="SUPFAM" id="SSF101386">
    <property type="entry name" value="all-alpha NTP pyrophosphatases"/>
    <property type="match status" value="1"/>
</dbReference>
<dbReference type="PANTHER" id="PTHR46523">
    <property type="entry name" value="DCTP PYROPHOSPHATASE 1"/>
    <property type="match status" value="1"/>
</dbReference>
<sequence length="118" mass="13100">MDSRQILEAFDEVAKRRGWSRLHTPKNLSMALSVEVAELMRHLQWRSDEEILQLFASAEGCTAIAELADIQMYLLKLADTLGVDMEQALAEKITENRRRCAAAEDPGEEGPGGPSGRS</sequence>
<dbReference type="Pfam" id="PF12643">
    <property type="entry name" value="MazG-like"/>
    <property type="match status" value="1"/>
</dbReference>
<dbReference type="RefSeq" id="WP_067080641.1">
    <property type="nucleotide sequence ID" value="NZ_LRFG02000001.1"/>
</dbReference>
<feature type="compositionally biased region" description="Gly residues" evidence="1">
    <location>
        <begin position="109"/>
        <end position="118"/>
    </location>
</feature>
<protein>
    <submittedName>
        <fullName evidence="2">Nucleotide pyrophosphohydrolase</fullName>
    </submittedName>
</protein>
<dbReference type="PANTHER" id="PTHR46523:SF1">
    <property type="entry name" value="DCTP PYROPHOSPHATASE 1"/>
    <property type="match status" value="1"/>
</dbReference>
<evidence type="ECO:0000313" key="2">
    <source>
        <dbReference type="EMBL" id="PCO06713.1"/>
    </source>
</evidence>
<organism evidence="2 3">
    <name type="scientific">Microbulbifer flavimaris</name>
    <dbReference type="NCBI Taxonomy" id="1781068"/>
    <lineage>
        <taxon>Bacteria</taxon>
        <taxon>Pseudomonadati</taxon>
        <taxon>Pseudomonadota</taxon>
        <taxon>Gammaproteobacteria</taxon>
        <taxon>Cellvibrionales</taxon>
        <taxon>Microbulbiferaceae</taxon>
        <taxon>Microbulbifer</taxon>
    </lineage>
</organism>
<dbReference type="InterPro" id="IPR025984">
    <property type="entry name" value="DCTPP"/>
</dbReference>
<dbReference type="PIRSF" id="PIRSF029826">
    <property type="entry name" value="UCP029826_pph"/>
    <property type="match status" value="1"/>
</dbReference>
<dbReference type="CDD" id="cd11537">
    <property type="entry name" value="NTP-PPase_RS21-C6_like"/>
    <property type="match status" value="1"/>
</dbReference>
<proteinExistence type="predicted"/>
<dbReference type="EMBL" id="LRFG02000001">
    <property type="protein sequence ID" value="PCO06713.1"/>
    <property type="molecule type" value="Genomic_DNA"/>
</dbReference>
<evidence type="ECO:0000256" key="1">
    <source>
        <dbReference type="SAM" id="MobiDB-lite"/>
    </source>
</evidence>
<dbReference type="InterPro" id="IPR052555">
    <property type="entry name" value="dCTP_Pyrophosphatase"/>
</dbReference>
<comment type="caution">
    <text evidence="2">The sequence shown here is derived from an EMBL/GenBank/DDBJ whole genome shotgun (WGS) entry which is preliminary data.</text>
</comment>
<evidence type="ECO:0000313" key="3">
    <source>
        <dbReference type="Proteomes" id="UP000218427"/>
    </source>
</evidence>
<reference evidence="2" key="1">
    <citation type="submission" date="2017-08" db="EMBL/GenBank/DDBJ databases">
        <title>Microbulbifer marisrubri sp. nov., a halophilic alphaproteobacterium isolated from marine sediment of the Yellow Sea, China.</title>
        <authorList>
            <person name="Zhang G."/>
            <person name="Xiong Q."/>
        </authorList>
    </citation>
    <scope>NUCLEOTIDE SEQUENCE [LARGE SCALE GENOMIC DNA]</scope>
    <source>
        <strain evidence="2">WRN-8</strain>
    </source>
</reference>
<dbReference type="Gene3D" id="1.10.287.1080">
    <property type="entry name" value="MazG-like"/>
    <property type="match status" value="1"/>
</dbReference>
<name>A0ABX4I3U0_9GAMM</name>
<dbReference type="Proteomes" id="UP000218427">
    <property type="component" value="Unassembled WGS sequence"/>
</dbReference>
<feature type="region of interest" description="Disordered" evidence="1">
    <location>
        <begin position="96"/>
        <end position="118"/>
    </location>
</feature>